<proteinExistence type="evidence at transcript level"/>
<dbReference type="EMBL" id="BT122587">
    <property type="protein sequence ID" value="ADE75959.1"/>
    <property type="molecule type" value="mRNA"/>
</dbReference>
<organism evidence="2">
    <name type="scientific">Picea sitchensis</name>
    <name type="common">Sitka spruce</name>
    <name type="synonym">Pinus sitchensis</name>
    <dbReference type="NCBI Taxonomy" id="3332"/>
    <lineage>
        <taxon>Eukaryota</taxon>
        <taxon>Viridiplantae</taxon>
        <taxon>Streptophyta</taxon>
        <taxon>Embryophyta</taxon>
        <taxon>Tracheophyta</taxon>
        <taxon>Spermatophyta</taxon>
        <taxon>Pinopsida</taxon>
        <taxon>Pinidae</taxon>
        <taxon>Conifers I</taxon>
        <taxon>Pinales</taxon>
        <taxon>Pinaceae</taxon>
        <taxon>Picea</taxon>
    </lineage>
</organism>
<feature type="compositionally biased region" description="Polar residues" evidence="1">
    <location>
        <begin position="30"/>
        <end position="42"/>
    </location>
</feature>
<evidence type="ECO:0000313" key="2">
    <source>
        <dbReference type="EMBL" id="ADE75959.1"/>
    </source>
</evidence>
<reference evidence="2" key="1">
    <citation type="submission" date="2010-04" db="EMBL/GenBank/DDBJ databases">
        <authorList>
            <person name="Reid K.E."/>
            <person name="Liao N."/>
            <person name="Chan S."/>
            <person name="Docking R."/>
            <person name="Taylor G."/>
            <person name="Moore R."/>
            <person name="Mayo M."/>
            <person name="Munro S."/>
            <person name="King J."/>
            <person name="Yanchuk A."/>
            <person name="Holt R."/>
            <person name="Jones S."/>
            <person name="Marra M."/>
            <person name="Ritland C.E."/>
            <person name="Ritland K."/>
            <person name="Bohlmann J."/>
        </authorList>
    </citation>
    <scope>NUCLEOTIDE SEQUENCE</scope>
    <source>
        <tissue evidence="2">Buds collected with no treatment. Collection October 2007</tissue>
    </source>
</reference>
<feature type="compositionally biased region" description="Polar residues" evidence="1">
    <location>
        <begin position="147"/>
        <end position="158"/>
    </location>
</feature>
<evidence type="ECO:0000256" key="1">
    <source>
        <dbReference type="SAM" id="MobiDB-lite"/>
    </source>
</evidence>
<dbReference type="OMA" id="QWSIQVN"/>
<protein>
    <submittedName>
        <fullName evidence="2">Uncharacterized protein</fullName>
    </submittedName>
</protein>
<feature type="region of interest" description="Disordered" evidence="1">
    <location>
        <begin position="1"/>
        <end position="123"/>
    </location>
</feature>
<dbReference type="PANTHER" id="PTHR47512:SF3">
    <property type="entry name" value="CHALCONE-FLAVONONE ISOMERASE FAMILY PROTEIN"/>
    <property type="match status" value="1"/>
</dbReference>
<dbReference type="AlphaFoldDB" id="D5A8U0"/>
<feature type="compositionally biased region" description="Acidic residues" evidence="1">
    <location>
        <begin position="59"/>
        <end position="96"/>
    </location>
</feature>
<name>D5A8U0_PICSI</name>
<feature type="compositionally biased region" description="Basic and acidic residues" evidence="1">
    <location>
        <begin position="46"/>
        <end position="58"/>
    </location>
</feature>
<sequence length="190" mass="21313">MASTMSAALYDDIPYSPIRNMRSLDDDDASQWSIQVNVSSPINGREQADADSLLRDQEQEGGEEEYEEEEEEEKEAEEEEKEAKEDDDCGEEEYSELCEGLSGLRVEEKGVNDNKPQGLMPPFMGKHTRFVYNSDDELEACEETDAAKSQSVSPSVTRLTGFPTPAGKHLRFSEGEVQGEDEEEKGEKQE</sequence>
<feature type="region of interest" description="Disordered" evidence="1">
    <location>
        <begin position="141"/>
        <end position="190"/>
    </location>
</feature>
<accession>D5A8U0</accession>
<dbReference type="PANTHER" id="PTHR47512">
    <property type="entry name" value="EXPRESSED PROTEIN"/>
    <property type="match status" value="1"/>
</dbReference>